<keyword evidence="3" id="KW-1003">Cell membrane</keyword>
<dbReference type="GO" id="GO:0016780">
    <property type="term" value="F:phosphotransferase activity, for other substituted phosphate groups"/>
    <property type="evidence" value="ECO:0007669"/>
    <property type="project" value="TreeGrafter"/>
</dbReference>
<dbReference type="STRING" id="1265309.K529_011535"/>
<gene>
    <name evidence="11" type="ORF">K529_011535</name>
</gene>
<evidence type="ECO:0000256" key="8">
    <source>
        <dbReference type="ARBA" id="ARBA00023169"/>
    </source>
</evidence>
<dbReference type="PANTHER" id="PTHR30576">
    <property type="entry name" value="COLANIC BIOSYNTHESIS UDP-GLUCOSE LIPID CARRIER TRANSFERASE"/>
    <property type="match status" value="1"/>
</dbReference>
<feature type="transmembrane region" description="Helical" evidence="9">
    <location>
        <begin position="48"/>
        <end position="71"/>
    </location>
</feature>
<name>A0A1B1A467_9RHOB</name>
<evidence type="ECO:0000256" key="7">
    <source>
        <dbReference type="ARBA" id="ARBA00023136"/>
    </source>
</evidence>
<evidence type="ECO:0000256" key="9">
    <source>
        <dbReference type="SAM" id="Phobius"/>
    </source>
</evidence>
<dbReference type="OrthoDB" id="9808602at2"/>
<protein>
    <submittedName>
        <fullName evidence="11">Sugar transferase</fullName>
    </submittedName>
</protein>
<reference evidence="11" key="1">
    <citation type="journal article" date="2016" name="ISME J.">
        <title>Global occurrence and heterogeneity of the Roseobacter-clade species Ruegeria mobilis.</title>
        <authorList>
            <person name="Sonnenschein E."/>
            <person name="Gram L."/>
        </authorList>
    </citation>
    <scope>NUCLEOTIDE SEQUENCE [LARGE SCALE GENOMIC DNA]</scope>
    <source>
        <strain evidence="11">F1926</strain>
    </source>
</reference>
<evidence type="ECO:0000256" key="3">
    <source>
        <dbReference type="ARBA" id="ARBA00022475"/>
    </source>
</evidence>
<dbReference type="Proteomes" id="UP000013243">
    <property type="component" value="Chromosome"/>
</dbReference>
<dbReference type="EMBL" id="CP015230">
    <property type="protein sequence ID" value="ANP41400.1"/>
    <property type="molecule type" value="Genomic_DNA"/>
</dbReference>
<dbReference type="AlphaFoldDB" id="A0A1B1A467"/>
<dbReference type="Pfam" id="PF02397">
    <property type="entry name" value="Bac_transf"/>
    <property type="match status" value="1"/>
</dbReference>
<evidence type="ECO:0000313" key="11">
    <source>
        <dbReference type="EMBL" id="ANP41400.1"/>
    </source>
</evidence>
<dbReference type="GeneID" id="28250473"/>
<feature type="domain" description="Bacterial sugar transferase" evidence="10">
    <location>
        <begin position="43"/>
        <end position="232"/>
    </location>
</feature>
<proteinExistence type="inferred from homology"/>
<dbReference type="KEGG" id="rmb:K529_011535"/>
<reference evidence="11" key="2">
    <citation type="submission" date="2016-04" db="EMBL/GenBank/DDBJ databases">
        <authorList>
            <person name="Evans L.H."/>
            <person name="Alamgir A."/>
            <person name="Owens N."/>
            <person name="Weber N.D."/>
            <person name="Virtaneva K."/>
            <person name="Barbian K."/>
            <person name="Babar A."/>
            <person name="Rosenke K."/>
        </authorList>
    </citation>
    <scope>NUCLEOTIDE SEQUENCE</scope>
    <source>
        <strain evidence="11">F1926</strain>
    </source>
</reference>
<evidence type="ECO:0000256" key="6">
    <source>
        <dbReference type="ARBA" id="ARBA00022989"/>
    </source>
</evidence>
<evidence type="ECO:0000256" key="4">
    <source>
        <dbReference type="ARBA" id="ARBA00022679"/>
    </source>
</evidence>
<keyword evidence="4 11" id="KW-0808">Transferase</keyword>
<dbReference type="GO" id="GO:0005886">
    <property type="term" value="C:plasma membrane"/>
    <property type="evidence" value="ECO:0007669"/>
    <property type="project" value="UniProtKB-SubCell"/>
</dbReference>
<keyword evidence="7 9" id="KW-0472">Membrane</keyword>
<evidence type="ECO:0000259" key="10">
    <source>
        <dbReference type="Pfam" id="PF02397"/>
    </source>
</evidence>
<comment type="subcellular location">
    <subcellularLocation>
        <location evidence="1">Cell membrane</location>
    </subcellularLocation>
</comment>
<organism evidence="11">
    <name type="scientific">Tritonibacter mobilis F1926</name>
    <dbReference type="NCBI Taxonomy" id="1265309"/>
    <lineage>
        <taxon>Bacteria</taxon>
        <taxon>Pseudomonadati</taxon>
        <taxon>Pseudomonadota</taxon>
        <taxon>Alphaproteobacteria</taxon>
        <taxon>Rhodobacterales</taxon>
        <taxon>Paracoccaceae</taxon>
        <taxon>Tritonibacter</taxon>
    </lineage>
</organism>
<sequence length="237" mass="27161">MKILNHGAMTGSAVRDFPELTLAAAFREAGTDYGHGSYAAYGKRMLDIVLVLFALPIALPLMLFCVLALWFESGSPFYRQKRLGKDGRVFRMLKLRTMVPNADELLEWHLAQDPKLRQEWERDQKLKDDPRITRFGRMMRTTSLDELPQLWNVLIGDMSIVGARPMMVDQLSIYGKADAYFMLRPGITGPWQVGDRNETSFAERAKIDEAYCRNLSFREDLNILFRTVGVILRSTGY</sequence>
<dbReference type="GO" id="GO:0000271">
    <property type="term" value="P:polysaccharide biosynthetic process"/>
    <property type="evidence" value="ECO:0007669"/>
    <property type="project" value="UniProtKB-KW"/>
</dbReference>
<dbReference type="RefSeq" id="WP_005622723.1">
    <property type="nucleotide sequence ID" value="NZ_CP015230.1"/>
</dbReference>
<evidence type="ECO:0000256" key="5">
    <source>
        <dbReference type="ARBA" id="ARBA00022692"/>
    </source>
</evidence>
<dbReference type="InterPro" id="IPR003362">
    <property type="entry name" value="Bact_transf"/>
</dbReference>
<keyword evidence="6 9" id="KW-1133">Transmembrane helix</keyword>
<keyword evidence="8" id="KW-0270">Exopolysaccharide synthesis</keyword>
<dbReference type="PANTHER" id="PTHR30576:SF4">
    <property type="entry name" value="UNDECAPRENYL-PHOSPHATE GALACTOSE PHOSPHOTRANSFERASE"/>
    <property type="match status" value="1"/>
</dbReference>
<evidence type="ECO:0000256" key="1">
    <source>
        <dbReference type="ARBA" id="ARBA00004236"/>
    </source>
</evidence>
<comment type="similarity">
    <text evidence="2">Belongs to the bacterial sugar transferase family.</text>
</comment>
<evidence type="ECO:0000256" key="2">
    <source>
        <dbReference type="ARBA" id="ARBA00006464"/>
    </source>
</evidence>
<keyword evidence="5 9" id="KW-0812">Transmembrane</keyword>
<accession>A0A1B1A467</accession>